<reference evidence="2" key="1">
    <citation type="submission" date="2018-01" db="EMBL/GenBank/DDBJ databases">
        <title>An insight into the sialome of Amazonian anophelines.</title>
        <authorList>
            <person name="Ribeiro J.M."/>
            <person name="Scarpassa V."/>
            <person name="Calvo E."/>
        </authorList>
    </citation>
    <scope>NUCLEOTIDE SEQUENCE</scope>
</reference>
<protein>
    <submittedName>
        <fullName evidence="2">Putative secreted protein</fullName>
    </submittedName>
</protein>
<proteinExistence type="predicted"/>
<feature type="signal peptide" evidence="1">
    <location>
        <begin position="1"/>
        <end position="26"/>
    </location>
</feature>
<sequence length="88" mass="9747">MKMGTQLVTIPLTMDILCTVCGVACAQTQIDVNDIIGIAWRPTRMLSIPIPLSNKHTSSERRAHIACKVYMKSEQDNGVIVTCRVDPF</sequence>
<dbReference type="AlphaFoldDB" id="A0A2M4DNU9"/>
<organism evidence="2">
    <name type="scientific">Anopheles darlingi</name>
    <name type="common">Mosquito</name>
    <dbReference type="NCBI Taxonomy" id="43151"/>
    <lineage>
        <taxon>Eukaryota</taxon>
        <taxon>Metazoa</taxon>
        <taxon>Ecdysozoa</taxon>
        <taxon>Arthropoda</taxon>
        <taxon>Hexapoda</taxon>
        <taxon>Insecta</taxon>
        <taxon>Pterygota</taxon>
        <taxon>Neoptera</taxon>
        <taxon>Endopterygota</taxon>
        <taxon>Diptera</taxon>
        <taxon>Nematocera</taxon>
        <taxon>Culicoidea</taxon>
        <taxon>Culicidae</taxon>
        <taxon>Anophelinae</taxon>
        <taxon>Anopheles</taxon>
    </lineage>
</organism>
<accession>A0A2M4DNU9</accession>
<name>A0A2M4DNU9_ANODA</name>
<feature type="chain" id="PRO_5014727583" evidence="1">
    <location>
        <begin position="27"/>
        <end position="88"/>
    </location>
</feature>
<evidence type="ECO:0000256" key="1">
    <source>
        <dbReference type="SAM" id="SignalP"/>
    </source>
</evidence>
<dbReference type="EMBL" id="GGFL01015023">
    <property type="protein sequence ID" value="MBW79201.1"/>
    <property type="molecule type" value="Transcribed_RNA"/>
</dbReference>
<keyword evidence="1" id="KW-0732">Signal</keyword>
<evidence type="ECO:0000313" key="2">
    <source>
        <dbReference type="EMBL" id="MBW79201.1"/>
    </source>
</evidence>